<dbReference type="STRING" id="6238.B6IE81"/>
<dbReference type="PANTHER" id="PTHR11145:SF19">
    <property type="entry name" value="BTB DOMAIN-CONTAINING PROTEIN-RELATED"/>
    <property type="match status" value="1"/>
</dbReference>
<reference evidence="2 3" key="2">
    <citation type="journal article" date="2011" name="PLoS Genet.">
        <title>Caenorhabditis briggsae recombinant inbred line genotypes reveal inter-strain incompatibility and the evolution of recombination.</title>
        <authorList>
            <person name="Ross J.A."/>
            <person name="Koboldt D.C."/>
            <person name="Staisch J.E."/>
            <person name="Chamberlin H.M."/>
            <person name="Gupta B.P."/>
            <person name="Miller R.D."/>
            <person name="Baird S.E."/>
            <person name="Haag E.S."/>
        </authorList>
    </citation>
    <scope>NUCLEOTIDE SEQUENCE [LARGE SCALE GENOMIC DNA]</scope>
    <source>
        <strain evidence="2 3">AF16</strain>
    </source>
</reference>
<dbReference type="CTD" id="68917251"/>
<dbReference type="SMART" id="SM00225">
    <property type="entry name" value="BTB"/>
    <property type="match status" value="1"/>
</dbReference>
<dbReference type="InterPro" id="IPR045068">
    <property type="entry name" value="BACURD1-3"/>
</dbReference>
<dbReference type="PROSITE" id="PS50097">
    <property type="entry name" value="BTB"/>
    <property type="match status" value="1"/>
</dbReference>
<evidence type="ECO:0000313" key="4">
    <source>
        <dbReference type="WormBase" id="CBG25769a"/>
    </source>
</evidence>
<dbReference type="GeneID" id="68917251"/>
<keyword evidence="3" id="KW-1185">Reference proteome</keyword>
<dbReference type="KEGG" id="cbr:CBG_25769"/>
<sequence length="185" mass="21266">MAHIIKLNVGGSLFQTSKSTLTKFDGFFKTMLETEIPVAKDESGAIFIDRDPKHFRVILNFMRDGDVALPEAPVDVTEIQKEAEYYLLGGLVELCKPKLEAQKMPYFAETYEDMARAVSTTIMKTQQKLRDTEKRSGGGFQRMSRKRIRYGFAYGPYTIPISSAREWRRIRNGLFANHLCFQQKH</sequence>
<protein>
    <submittedName>
        <fullName evidence="2">Protein CBG25769</fullName>
    </submittedName>
</protein>
<dbReference type="Gene3D" id="3.30.710.10">
    <property type="entry name" value="Potassium Channel Kv1.1, Chain A"/>
    <property type="match status" value="1"/>
</dbReference>
<gene>
    <name evidence="2 4" type="ORF">CBG25769</name>
    <name evidence="2" type="ORF">CBG_25769</name>
</gene>
<dbReference type="CDD" id="cd18316">
    <property type="entry name" value="BTB_POZ_KCTD-like"/>
    <property type="match status" value="1"/>
</dbReference>
<evidence type="ECO:0000313" key="2">
    <source>
        <dbReference type="EMBL" id="CAS01145.1"/>
    </source>
</evidence>
<reference evidence="2 3" key="1">
    <citation type="journal article" date="2003" name="PLoS Biol.">
        <title>The genome sequence of Caenorhabditis briggsae: a platform for comparative genomics.</title>
        <authorList>
            <person name="Stein L.D."/>
            <person name="Bao Z."/>
            <person name="Blasiar D."/>
            <person name="Blumenthal T."/>
            <person name="Brent M.R."/>
            <person name="Chen N."/>
            <person name="Chinwalla A."/>
            <person name="Clarke L."/>
            <person name="Clee C."/>
            <person name="Coghlan A."/>
            <person name="Coulson A."/>
            <person name="D'Eustachio P."/>
            <person name="Fitch D.H."/>
            <person name="Fulton L.A."/>
            <person name="Fulton R.E."/>
            <person name="Griffiths-Jones S."/>
            <person name="Harris T.W."/>
            <person name="Hillier L.W."/>
            <person name="Kamath R."/>
            <person name="Kuwabara P.E."/>
            <person name="Mardis E.R."/>
            <person name="Marra M.A."/>
            <person name="Miner T.L."/>
            <person name="Minx P."/>
            <person name="Mullikin J.C."/>
            <person name="Plumb R.W."/>
            <person name="Rogers J."/>
            <person name="Schein J.E."/>
            <person name="Sohrmann M."/>
            <person name="Spieth J."/>
            <person name="Stajich J.E."/>
            <person name="Wei C."/>
            <person name="Willey D."/>
            <person name="Wilson R.K."/>
            <person name="Durbin R."/>
            <person name="Waterston R.H."/>
        </authorList>
    </citation>
    <scope>NUCLEOTIDE SEQUENCE [LARGE SCALE GENOMIC DNA]</scope>
    <source>
        <strain evidence="2 3">AF16</strain>
    </source>
</reference>
<dbReference type="InParanoid" id="B6IE81"/>
<dbReference type="PANTHER" id="PTHR11145">
    <property type="entry name" value="BTB/POZ DOMAIN-CONTAINING ADAPTER FOR CUL3-MEDIATED RHOA DEGRADATION PROTEIN FAMILY MEMBER"/>
    <property type="match status" value="1"/>
</dbReference>
<dbReference type="OMA" id="FANHLCF"/>
<feature type="domain" description="BTB" evidence="1">
    <location>
        <begin position="3"/>
        <end position="71"/>
    </location>
</feature>
<evidence type="ECO:0000313" key="3">
    <source>
        <dbReference type="Proteomes" id="UP000008549"/>
    </source>
</evidence>
<organism evidence="2 3">
    <name type="scientific">Caenorhabditis briggsae</name>
    <dbReference type="NCBI Taxonomy" id="6238"/>
    <lineage>
        <taxon>Eukaryota</taxon>
        <taxon>Metazoa</taxon>
        <taxon>Ecdysozoa</taxon>
        <taxon>Nematoda</taxon>
        <taxon>Chromadorea</taxon>
        <taxon>Rhabditida</taxon>
        <taxon>Rhabditina</taxon>
        <taxon>Rhabditomorpha</taxon>
        <taxon>Rhabditoidea</taxon>
        <taxon>Rhabditidae</taxon>
        <taxon>Peloderinae</taxon>
        <taxon>Caenorhabditis</taxon>
    </lineage>
</organism>
<dbReference type="InterPro" id="IPR000210">
    <property type="entry name" value="BTB/POZ_dom"/>
</dbReference>
<dbReference type="WormBase" id="CBG25769a">
    <property type="protein sequence ID" value="CBP48653"/>
    <property type="gene ID" value="WBGene00087183"/>
</dbReference>
<evidence type="ECO:0000259" key="1">
    <source>
        <dbReference type="PROSITE" id="PS50097"/>
    </source>
</evidence>
<dbReference type="InterPro" id="IPR011333">
    <property type="entry name" value="SKP1/BTB/POZ_sf"/>
</dbReference>
<dbReference type="EMBL" id="HE601441">
    <property type="protein sequence ID" value="CAS01145.1"/>
    <property type="molecule type" value="Genomic_DNA"/>
</dbReference>
<dbReference type="HOGENOM" id="CLU_1462574_0_0_1"/>
<dbReference type="AlphaFoldDB" id="B6IE81"/>
<dbReference type="SUPFAM" id="SSF54695">
    <property type="entry name" value="POZ domain"/>
    <property type="match status" value="1"/>
</dbReference>
<dbReference type="GO" id="GO:0051260">
    <property type="term" value="P:protein homooligomerization"/>
    <property type="evidence" value="ECO:0007669"/>
    <property type="project" value="InterPro"/>
</dbReference>
<dbReference type="eggNOG" id="KOG2716">
    <property type="taxonomic scope" value="Eukaryota"/>
</dbReference>
<dbReference type="Pfam" id="PF02214">
    <property type="entry name" value="BTB_2"/>
    <property type="match status" value="1"/>
</dbReference>
<dbReference type="RefSeq" id="XP_045100702.1">
    <property type="nucleotide sequence ID" value="XM_045243123.1"/>
</dbReference>
<dbReference type="InterPro" id="IPR003131">
    <property type="entry name" value="T1-type_BTB"/>
</dbReference>
<dbReference type="Proteomes" id="UP000008549">
    <property type="component" value="Unassembled WGS sequence"/>
</dbReference>
<proteinExistence type="predicted"/>
<name>B6IE81_CAEBR</name>
<accession>B6IE81</accession>